<keyword evidence="2" id="KW-1185">Reference proteome</keyword>
<dbReference type="Proteomes" id="UP001215598">
    <property type="component" value="Unassembled WGS sequence"/>
</dbReference>
<gene>
    <name evidence="1" type="ORF">B0H16DRAFT_1472370</name>
</gene>
<accession>A0AAD7HPF3</accession>
<sequence length="159" mass="17214">MYLAADASEIANGGPAITTDGGGIIRELGPQERAAQWCDRSMCIFLGDRPFPQLMWTPTSISSIPVVRLPVSNIPLLRRKRRSGAIAYPPSQATDEDRGSRRARGTMRMLLARVMGARSKGKWGKMNTCSNVFPAPASAFGAWSTGEALIGRAPSYDED</sequence>
<name>A0AAD7HPF3_9AGAR</name>
<evidence type="ECO:0000313" key="2">
    <source>
        <dbReference type="Proteomes" id="UP001215598"/>
    </source>
</evidence>
<reference evidence="1" key="1">
    <citation type="submission" date="2023-03" db="EMBL/GenBank/DDBJ databases">
        <title>Massive genome expansion in bonnet fungi (Mycena s.s.) driven by repeated elements and novel gene families across ecological guilds.</title>
        <authorList>
            <consortium name="Lawrence Berkeley National Laboratory"/>
            <person name="Harder C.B."/>
            <person name="Miyauchi S."/>
            <person name="Viragh M."/>
            <person name="Kuo A."/>
            <person name="Thoen E."/>
            <person name="Andreopoulos B."/>
            <person name="Lu D."/>
            <person name="Skrede I."/>
            <person name="Drula E."/>
            <person name="Henrissat B."/>
            <person name="Morin E."/>
            <person name="Kohler A."/>
            <person name="Barry K."/>
            <person name="LaButti K."/>
            <person name="Morin E."/>
            <person name="Salamov A."/>
            <person name="Lipzen A."/>
            <person name="Mereny Z."/>
            <person name="Hegedus B."/>
            <person name="Baldrian P."/>
            <person name="Stursova M."/>
            <person name="Weitz H."/>
            <person name="Taylor A."/>
            <person name="Grigoriev I.V."/>
            <person name="Nagy L.G."/>
            <person name="Martin F."/>
            <person name="Kauserud H."/>
        </authorList>
    </citation>
    <scope>NUCLEOTIDE SEQUENCE</scope>
    <source>
        <strain evidence="1">CBHHK182m</strain>
    </source>
</reference>
<protein>
    <submittedName>
        <fullName evidence="1">Uncharacterized protein</fullName>
    </submittedName>
</protein>
<evidence type="ECO:0000313" key="1">
    <source>
        <dbReference type="EMBL" id="KAJ7724517.1"/>
    </source>
</evidence>
<organism evidence="1 2">
    <name type="scientific">Mycena metata</name>
    <dbReference type="NCBI Taxonomy" id="1033252"/>
    <lineage>
        <taxon>Eukaryota</taxon>
        <taxon>Fungi</taxon>
        <taxon>Dikarya</taxon>
        <taxon>Basidiomycota</taxon>
        <taxon>Agaricomycotina</taxon>
        <taxon>Agaricomycetes</taxon>
        <taxon>Agaricomycetidae</taxon>
        <taxon>Agaricales</taxon>
        <taxon>Marasmiineae</taxon>
        <taxon>Mycenaceae</taxon>
        <taxon>Mycena</taxon>
    </lineage>
</organism>
<dbReference type="EMBL" id="JARKIB010000202">
    <property type="protein sequence ID" value="KAJ7724517.1"/>
    <property type="molecule type" value="Genomic_DNA"/>
</dbReference>
<comment type="caution">
    <text evidence="1">The sequence shown here is derived from an EMBL/GenBank/DDBJ whole genome shotgun (WGS) entry which is preliminary data.</text>
</comment>
<proteinExistence type="predicted"/>
<dbReference type="AlphaFoldDB" id="A0AAD7HPF3"/>